<sequence>MSWEELIPKCIDLLQTYNPVTDSPDTHFQRASVKNEDKNETVFLQQVFYGVNRYREFLRRLNRAIFKVHATSTNSNDSYPFMIISYLALFRLDELGIKNFKRLVDTQEQLKMHVLLSFLFDEELLREHVRESWCEVYDYKFIDNEIISKATSRKIEMRNLLESLSLRATGQKTQQSEGEEEEDKEKTKEKHTIMVKPFNLTKPKPRRLPVPVEIPRKIQANKVDQKIFNNSLATVDEQNKKRFEEVKKQTVSKYDFQNDPIKRLWES</sequence>
<proteinExistence type="predicted"/>
<gene>
    <name evidence="2" type="ORF">BSTOLATCC_MIC36278</name>
</gene>
<dbReference type="Proteomes" id="UP001162131">
    <property type="component" value="Unassembled WGS sequence"/>
</dbReference>
<accession>A0AAU9JH85</accession>
<dbReference type="AlphaFoldDB" id="A0AAU9JH85"/>
<name>A0AAU9JH85_9CILI</name>
<dbReference type="PANTHER" id="PTHR34649">
    <property type="entry name" value="CILIA- AND FLAGELLA-ASSOCIATED PROTEIN 99"/>
    <property type="match status" value="1"/>
</dbReference>
<evidence type="ECO:0000313" key="3">
    <source>
        <dbReference type="Proteomes" id="UP001162131"/>
    </source>
</evidence>
<reference evidence="2" key="1">
    <citation type="submission" date="2021-09" db="EMBL/GenBank/DDBJ databases">
        <authorList>
            <consortium name="AG Swart"/>
            <person name="Singh M."/>
            <person name="Singh A."/>
            <person name="Seah K."/>
            <person name="Emmerich C."/>
        </authorList>
    </citation>
    <scope>NUCLEOTIDE SEQUENCE</scope>
    <source>
        <strain evidence="2">ATCC30299</strain>
    </source>
</reference>
<dbReference type="PANTHER" id="PTHR34649:SF1">
    <property type="entry name" value="CILIA- AND FLAGELLA-ASSOCIATED PROTEIN 99"/>
    <property type="match status" value="1"/>
</dbReference>
<feature type="region of interest" description="Disordered" evidence="1">
    <location>
        <begin position="168"/>
        <end position="189"/>
    </location>
</feature>
<evidence type="ECO:0000256" key="1">
    <source>
        <dbReference type="SAM" id="MobiDB-lite"/>
    </source>
</evidence>
<dbReference type="InterPro" id="IPR039341">
    <property type="entry name" value="CFAP99"/>
</dbReference>
<dbReference type="EMBL" id="CAJZBQ010000036">
    <property type="protein sequence ID" value="CAG9324492.1"/>
    <property type="molecule type" value="Genomic_DNA"/>
</dbReference>
<organism evidence="2 3">
    <name type="scientific">Blepharisma stoltei</name>
    <dbReference type="NCBI Taxonomy" id="1481888"/>
    <lineage>
        <taxon>Eukaryota</taxon>
        <taxon>Sar</taxon>
        <taxon>Alveolata</taxon>
        <taxon>Ciliophora</taxon>
        <taxon>Postciliodesmatophora</taxon>
        <taxon>Heterotrichea</taxon>
        <taxon>Heterotrichida</taxon>
        <taxon>Blepharismidae</taxon>
        <taxon>Blepharisma</taxon>
    </lineage>
</organism>
<comment type="caution">
    <text evidence="2">The sequence shown here is derived from an EMBL/GenBank/DDBJ whole genome shotgun (WGS) entry which is preliminary data.</text>
</comment>
<keyword evidence="3" id="KW-1185">Reference proteome</keyword>
<evidence type="ECO:0000313" key="2">
    <source>
        <dbReference type="EMBL" id="CAG9324492.1"/>
    </source>
</evidence>
<protein>
    <submittedName>
        <fullName evidence="2">Uncharacterized protein</fullName>
    </submittedName>
</protein>